<keyword evidence="2" id="KW-1185">Reference proteome</keyword>
<dbReference type="InterPro" id="IPR036412">
    <property type="entry name" value="HAD-like_sf"/>
</dbReference>
<dbReference type="SUPFAM" id="SSF56784">
    <property type="entry name" value="HAD-like"/>
    <property type="match status" value="1"/>
</dbReference>
<keyword evidence="1" id="KW-0378">Hydrolase</keyword>
<name>A0A1G6H216_9GAMM</name>
<evidence type="ECO:0000313" key="2">
    <source>
        <dbReference type="Proteomes" id="UP000242501"/>
    </source>
</evidence>
<proteinExistence type="predicted"/>
<dbReference type="GO" id="GO:0008967">
    <property type="term" value="F:phosphoglycolate phosphatase activity"/>
    <property type="evidence" value="ECO:0007669"/>
    <property type="project" value="TreeGrafter"/>
</dbReference>
<dbReference type="Gene3D" id="1.10.150.520">
    <property type="match status" value="1"/>
</dbReference>
<dbReference type="Proteomes" id="UP000242501">
    <property type="component" value="Unassembled WGS sequence"/>
</dbReference>
<dbReference type="SFLD" id="SFLDS00003">
    <property type="entry name" value="Haloacid_Dehalogenase"/>
    <property type="match status" value="1"/>
</dbReference>
<dbReference type="SFLD" id="SFLDG01129">
    <property type="entry name" value="C1.5:_HAD__Beta-PGM__Phosphata"/>
    <property type="match status" value="1"/>
</dbReference>
<dbReference type="Pfam" id="PF13419">
    <property type="entry name" value="HAD_2"/>
    <property type="match status" value="1"/>
</dbReference>
<dbReference type="GO" id="GO:0006281">
    <property type="term" value="P:DNA repair"/>
    <property type="evidence" value="ECO:0007669"/>
    <property type="project" value="TreeGrafter"/>
</dbReference>
<evidence type="ECO:0000313" key="1">
    <source>
        <dbReference type="EMBL" id="SDB88188.1"/>
    </source>
</evidence>
<dbReference type="NCBIfam" id="TIGR01509">
    <property type="entry name" value="HAD-SF-IA-v3"/>
    <property type="match status" value="1"/>
</dbReference>
<dbReference type="GO" id="GO:0005829">
    <property type="term" value="C:cytosol"/>
    <property type="evidence" value="ECO:0007669"/>
    <property type="project" value="TreeGrafter"/>
</dbReference>
<dbReference type="Gene3D" id="3.40.50.1000">
    <property type="entry name" value="HAD superfamily/HAD-like"/>
    <property type="match status" value="1"/>
</dbReference>
<dbReference type="OrthoDB" id="9773910at2"/>
<dbReference type="InterPro" id="IPR006439">
    <property type="entry name" value="HAD-SF_hydro_IA"/>
</dbReference>
<dbReference type="InterPro" id="IPR050155">
    <property type="entry name" value="HAD-like_hydrolase_sf"/>
</dbReference>
<accession>A0A1G6H216</accession>
<dbReference type="STRING" id="1219383.SAMN05421733_103171"/>
<dbReference type="EMBL" id="FMYL01000003">
    <property type="protein sequence ID" value="SDB88188.1"/>
    <property type="molecule type" value="Genomic_DNA"/>
</dbReference>
<organism evidence="1 2">
    <name type="scientific">Acinetobacter boissieri</name>
    <dbReference type="NCBI Taxonomy" id="1219383"/>
    <lineage>
        <taxon>Bacteria</taxon>
        <taxon>Pseudomonadati</taxon>
        <taxon>Pseudomonadota</taxon>
        <taxon>Gammaproteobacteria</taxon>
        <taxon>Moraxellales</taxon>
        <taxon>Moraxellaceae</taxon>
        <taxon>Acinetobacter</taxon>
    </lineage>
</organism>
<sequence>MSMMLKQIYMFDMDGTLLDLAYDDLIWNIKVPEHYVRAHATTYNDIHSLMHHYHEQYKHTLSWYSTQFWSQKLQLDVVNIHQQYAEHICTRPYCIELLTELNQRGHECWLVTNADLKTLKLKLEKTQIGPYFKHIISSEYIGYAKEDAQFWHTLHKQFPFCIKNSIFIDDTLAVLQQAEQFGLKHLWGIAQPSSTRQITANHHYPMLDQLTDLLKFLPKPLKEHDETSQ</sequence>
<reference evidence="2" key="1">
    <citation type="submission" date="2016-09" db="EMBL/GenBank/DDBJ databases">
        <authorList>
            <person name="Varghese N."/>
            <person name="Submissions S."/>
        </authorList>
    </citation>
    <scope>NUCLEOTIDE SEQUENCE [LARGE SCALE GENOMIC DNA]</scope>
    <source>
        <strain evidence="2">ANC 4422</strain>
    </source>
</reference>
<dbReference type="PANTHER" id="PTHR43434">
    <property type="entry name" value="PHOSPHOGLYCOLATE PHOSPHATASE"/>
    <property type="match status" value="1"/>
</dbReference>
<dbReference type="PANTHER" id="PTHR43434:SF3">
    <property type="entry name" value="GMP_IMP NUCLEOTIDASE YRFG"/>
    <property type="match status" value="1"/>
</dbReference>
<dbReference type="InterPro" id="IPR041492">
    <property type="entry name" value="HAD_2"/>
</dbReference>
<dbReference type="CDD" id="cd01427">
    <property type="entry name" value="HAD_like"/>
    <property type="match status" value="1"/>
</dbReference>
<dbReference type="InterPro" id="IPR023214">
    <property type="entry name" value="HAD_sf"/>
</dbReference>
<dbReference type="AlphaFoldDB" id="A0A1G6H216"/>
<gene>
    <name evidence="1" type="ORF">SAMN05421733_103171</name>
</gene>
<protein>
    <submittedName>
        <fullName evidence="1">Putative hydrolase of the HAD superfamily</fullName>
    </submittedName>
</protein>